<evidence type="ECO:0000313" key="9">
    <source>
        <dbReference type="Proteomes" id="UP000611500"/>
    </source>
</evidence>
<feature type="transmembrane region" description="Helical" evidence="6">
    <location>
        <begin position="314"/>
        <end position="337"/>
    </location>
</feature>
<reference evidence="8" key="1">
    <citation type="journal article" date="2014" name="Int. J. Syst. Evol. Microbiol.">
        <title>Complete genome sequence of Corynebacterium casei LMG S-19264T (=DSM 44701T), isolated from a smear-ripened cheese.</title>
        <authorList>
            <consortium name="US DOE Joint Genome Institute (JGI-PGF)"/>
            <person name="Walter F."/>
            <person name="Albersmeier A."/>
            <person name="Kalinowski J."/>
            <person name="Ruckert C."/>
        </authorList>
    </citation>
    <scope>NUCLEOTIDE SEQUENCE</scope>
    <source>
        <strain evidence="8">CGMCC 1.7081</strain>
    </source>
</reference>
<sequence length="441" mass="46821">MNGLITDTWAGLPPVAQEILWTLILLLPALIAGGLTLRGYAPWPLVRAIIRRYRWPAVMFVLLIAISVGMGIGLLAQERGLRHGTAKAADKFDLIVAAPGSEITVMMAAVFLQPTDMPLLDGPTYAEIANNENVAISAPLAFGDSFGTASVIGTTAQFARYLADDRIEGRIWRTSTEAVAGALVPLAIGDSFTPAHGHGDAAEGDAHDGAHLTLVGRMAPTGTPWDRAILVPVETVWEVHGLANGHATERGDQIGPPFDPDYFPGTPAIVVHAEELWANYALRSDFTRDSQTMAFFPGTVLANLYSVMGDIRQAMSVMALVTQVLVAASVLLGLFILSRLFRRQIALLRALGAPARFVFAVVWSFGAVLLLTGAALGLLTGLGTAAVLSHVVTARTDIVVTAPLGWSEIHFLAAFVSVTLLLSLLPAAVVLRHPVVEGLRA</sequence>
<organism evidence="8 9">
    <name type="scientific">Pseudodonghicola xiamenensis</name>
    <dbReference type="NCBI Taxonomy" id="337702"/>
    <lineage>
        <taxon>Bacteria</taxon>
        <taxon>Pseudomonadati</taxon>
        <taxon>Pseudomonadota</taxon>
        <taxon>Alphaproteobacteria</taxon>
        <taxon>Rhodobacterales</taxon>
        <taxon>Paracoccaceae</taxon>
        <taxon>Pseudodonghicola</taxon>
    </lineage>
</organism>
<evidence type="ECO:0000256" key="3">
    <source>
        <dbReference type="ARBA" id="ARBA00022692"/>
    </source>
</evidence>
<dbReference type="Proteomes" id="UP000611500">
    <property type="component" value="Unassembled WGS sequence"/>
</dbReference>
<keyword evidence="4 6" id="KW-1133">Transmembrane helix</keyword>
<proteinExistence type="predicted"/>
<dbReference type="RefSeq" id="WP_229861810.1">
    <property type="nucleotide sequence ID" value="NZ_BNAP01000021.1"/>
</dbReference>
<name>A0A8J3MEK9_9RHOB</name>
<dbReference type="GO" id="GO:0005886">
    <property type="term" value="C:plasma membrane"/>
    <property type="evidence" value="ECO:0007669"/>
    <property type="project" value="UniProtKB-SubCell"/>
</dbReference>
<protein>
    <submittedName>
        <fullName evidence="8">Membrane protein</fullName>
    </submittedName>
</protein>
<gene>
    <name evidence="8" type="ORF">GCM10010961_34120</name>
</gene>
<dbReference type="AlphaFoldDB" id="A0A8J3MEK9"/>
<evidence type="ECO:0000256" key="5">
    <source>
        <dbReference type="ARBA" id="ARBA00023136"/>
    </source>
</evidence>
<feature type="domain" description="ABC3 transporter permease C-terminal" evidence="7">
    <location>
        <begin position="318"/>
        <end position="433"/>
    </location>
</feature>
<keyword evidence="2" id="KW-1003">Cell membrane</keyword>
<evidence type="ECO:0000256" key="6">
    <source>
        <dbReference type="SAM" id="Phobius"/>
    </source>
</evidence>
<dbReference type="InterPro" id="IPR051125">
    <property type="entry name" value="ABC-4/HrtB_transporter"/>
</dbReference>
<dbReference type="PANTHER" id="PTHR43738">
    <property type="entry name" value="ABC TRANSPORTER, MEMBRANE PROTEIN"/>
    <property type="match status" value="1"/>
</dbReference>
<feature type="transmembrane region" description="Helical" evidence="6">
    <location>
        <begin position="20"/>
        <end position="41"/>
    </location>
</feature>
<dbReference type="InterPro" id="IPR003838">
    <property type="entry name" value="ABC3_permease_C"/>
</dbReference>
<keyword evidence="9" id="KW-1185">Reference proteome</keyword>
<keyword evidence="5 6" id="KW-0472">Membrane</keyword>
<evidence type="ECO:0000256" key="2">
    <source>
        <dbReference type="ARBA" id="ARBA00022475"/>
    </source>
</evidence>
<evidence type="ECO:0000256" key="1">
    <source>
        <dbReference type="ARBA" id="ARBA00004651"/>
    </source>
</evidence>
<comment type="subcellular location">
    <subcellularLocation>
        <location evidence="1">Cell membrane</location>
        <topology evidence="1">Multi-pass membrane protein</topology>
    </subcellularLocation>
</comment>
<accession>A0A8J3MEK9</accession>
<feature type="transmembrane region" description="Helical" evidence="6">
    <location>
        <begin position="53"/>
        <end position="74"/>
    </location>
</feature>
<feature type="transmembrane region" description="Helical" evidence="6">
    <location>
        <begin position="409"/>
        <end position="431"/>
    </location>
</feature>
<evidence type="ECO:0000256" key="4">
    <source>
        <dbReference type="ARBA" id="ARBA00022989"/>
    </source>
</evidence>
<evidence type="ECO:0000259" key="7">
    <source>
        <dbReference type="Pfam" id="PF02687"/>
    </source>
</evidence>
<dbReference type="EMBL" id="BNAP01000021">
    <property type="protein sequence ID" value="GHG98637.1"/>
    <property type="molecule type" value="Genomic_DNA"/>
</dbReference>
<dbReference type="PANTHER" id="PTHR43738:SF2">
    <property type="entry name" value="ABC TRANSPORTER PERMEASE"/>
    <property type="match status" value="1"/>
</dbReference>
<dbReference type="Pfam" id="PF02687">
    <property type="entry name" value="FtsX"/>
    <property type="match status" value="1"/>
</dbReference>
<feature type="transmembrane region" description="Helical" evidence="6">
    <location>
        <begin position="357"/>
        <end position="389"/>
    </location>
</feature>
<reference evidence="8" key="2">
    <citation type="submission" date="2020-09" db="EMBL/GenBank/DDBJ databases">
        <authorList>
            <person name="Sun Q."/>
            <person name="Zhou Y."/>
        </authorList>
    </citation>
    <scope>NUCLEOTIDE SEQUENCE</scope>
    <source>
        <strain evidence="8">CGMCC 1.7081</strain>
    </source>
</reference>
<keyword evidence="3 6" id="KW-0812">Transmembrane</keyword>
<comment type="caution">
    <text evidence="8">The sequence shown here is derived from an EMBL/GenBank/DDBJ whole genome shotgun (WGS) entry which is preliminary data.</text>
</comment>
<evidence type="ECO:0000313" key="8">
    <source>
        <dbReference type="EMBL" id="GHG98637.1"/>
    </source>
</evidence>